<dbReference type="EC" id="2.3.-.-" evidence="2"/>
<comment type="caution">
    <text evidence="2">The sequence shown here is derived from an EMBL/GenBank/DDBJ whole genome shotgun (WGS) entry which is preliminary data.</text>
</comment>
<dbReference type="SUPFAM" id="SSF55729">
    <property type="entry name" value="Acyl-CoA N-acyltransferases (Nat)"/>
    <property type="match status" value="1"/>
</dbReference>
<dbReference type="RefSeq" id="WP_204815618.1">
    <property type="nucleotide sequence ID" value="NZ_JANHOF010000001.1"/>
</dbReference>
<dbReference type="PANTHER" id="PTHR43792">
    <property type="entry name" value="GNAT FAMILY, PUTATIVE (AFU_ORTHOLOGUE AFUA_3G00765)-RELATED-RELATED"/>
    <property type="match status" value="1"/>
</dbReference>
<dbReference type="Gene3D" id="3.40.630.30">
    <property type="match status" value="1"/>
</dbReference>
<organism evidence="2 3">
    <name type="scientific">Paenibacillus mendelii</name>
    <dbReference type="NCBI Taxonomy" id="206163"/>
    <lineage>
        <taxon>Bacteria</taxon>
        <taxon>Bacillati</taxon>
        <taxon>Bacillota</taxon>
        <taxon>Bacilli</taxon>
        <taxon>Bacillales</taxon>
        <taxon>Paenibacillaceae</taxon>
        <taxon>Paenibacillus</taxon>
    </lineage>
</organism>
<dbReference type="GO" id="GO:0016746">
    <property type="term" value="F:acyltransferase activity"/>
    <property type="evidence" value="ECO:0007669"/>
    <property type="project" value="UniProtKB-KW"/>
</dbReference>
<keyword evidence="3" id="KW-1185">Reference proteome</keyword>
<dbReference type="InterPro" id="IPR051531">
    <property type="entry name" value="N-acetyltransferase"/>
</dbReference>
<proteinExistence type="predicted"/>
<dbReference type="Proteomes" id="UP001589818">
    <property type="component" value="Unassembled WGS sequence"/>
</dbReference>
<name>A0ABV6JF01_9BACL</name>
<evidence type="ECO:0000313" key="3">
    <source>
        <dbReference type="Proteomes" id="UP001589818"/>
    </source>
</evidence>
<evidence type="ECO:0000313" key="2">
    <source>
        <dbReference type="EMBL" id="MFC0394488.1"/>
    </source>
</evidence>
<feature type="domain" description="N-acetyltransferase" evidence="1">
    <location>
        <begin position="17"/>
        <end position="171"/>
    </location>
</feature>
<dbReference type="PROSITE" id="PS51186">
    <property type="entry name" value="GNAT"/>
    <property type="match status" value="1"/>
</dbReference>
<keyword evidence="2" id="KW-0012">Acyltransferase</keyword>
<dbReference type="Pfam" id="PF13302">
    <property type="entry name" value="Acetyltransf_3"/>
    <property type="match status" value="1"/>
</dbReference>
<dbReference type="InterPro" id="IPR000182">
    <property type="entry name" value="GNAT_dom"/>
</dbReference>
<protein>
    <submittedName>
        <fullName evidence="2">GNAT family N-acetyltransferase</fullName>
        <ecNumber evidence="2">2.3.-.-</ecNumber>
    </submittedName>
</protein>
<sequence length="171" mass="20209">MSSNRKIAFPELETKRIRLRLLTLADSEKVYHHFSDSEVTRYMDIEPCKDRKEAEEIIQYHLDDAGCRWGLYDKMNHTFLGTCGFHYLRNTNDAFTAEVGFDLSKLYWGNGFMREAMQTVIEFGFTGMKLDVIDATVEPENERSIHLMNQLGFQREVELRDDLIYFYLKRV</sequence>
<gene>
    <name evidence="2" type="ORF">ACFFJ8_24405</name>
</gene>
<dbReference type="PANTHER" id="PTHR43792:SF9">
    <property type="entry name" value="RIBOSOMAL-PROTEIN-ALANINE ACETYLTRANSFERASE"/>
    <property type="match status" value="1"/>
</dbReference>
<keyword evidence="2" id="KW-0808">Transferase</keyword>
<accession>A0ABV6JF01</accession>
<dbReference type="InterPro" id="IPR016181">
    <property type="entry name" value="Acyl_CoA_acyltransferase"/>
</dbReference>
<dbReference type="EMBL" id="JBHLVF010000041">
    <property type="protein sequence ID" value="MFC0394488.1"/>
    <property type="molecule type" value="Genomic_DNA"/>
</dbReference>
<evidence type="ECO:0000259" key="1">
    <source>
        <dbReference type="PROSITE" id="PS51186"/>
    </source>
</evidence>
<reference evidence="2 3" key="1">
    <citation type="submission" date="2024-09" db="EMBL/GenBank/DDBJ databases">
        <authorList>
            <person name="Sun Q."/>
            <person name="Mori K."/>
        </authorList>
    </citation>
    <scope>NUCLEOTIDE SEQUENCE [LARGE SCALE GENOMIC DNA]</scope>
    <source>
        <strain evidence="2 3">CCM 4839</strain>
    </source>
</reference>